<feature type="compositionally biased region" description="Polar residues" evidence="1">
    <location>
        <begin position="38"/>
        <end position="64"/>
    </location>
</feature>
<dbReference type="Pfam" id="PF00078">
    <property type="entry name" value="RVT_1"/>
    <property type="match status" value="1"/>
</dbReference>
<dbReference type="PANTHER" id="PTHR33116">
    <property type="entry name" value="REVERSE TRANSCRIPTASE ZINC-BINDING DOMAIN-CONTAINING PROTEIN-RELATED-RELATED"/>
    <property type="match status" value="1"/>
</dbReference>
<comment type="caution">
    <text evidence="3">The sequence shown here is derived from an EMBL/GenBank/DDBJ whole genome shotgun (WGS) entry which is preliminary data.</text>
</comment>
<gene>
    <name evidence="3" type="ORF">D5086_0000285070</name>
</gene>
<accession>A0A4V6XW25</accession>
<organism evidence="3">
    <name type="scientific">Populus alba</name>
    <name type="common">White poplar</name>
    <dbReference type="NCBI Taxonomy" id="43335"/>
    <lineage>
        <taxon>Eukaryota</taxon>
        <taxon>Viridiplantae</taxon>
        <taxon>Streptophyta</taxon>
        <taxon>Embryophyta</taxon>
        <taxon>Tracheophyta</taxon>
        <taxon>Spermatophyta</taxon>
        <taxon>Magnoliopsida</taxon>
        <taxon>eudicotyledons</taxon>
        <taxon>Gunneridae</taxon>
        <taxon>Pentapetalae</taxon>
        <taxon>rosids</taxon>
        <taxon>fabids</taxon>
        <taxon>Malpighiales</taxon>
        <taxon>Salicaceae</taxon>
        <taxon>Saliceae</taxon>
        <taxon>Populus</taxon>
    </lineage>
</organism>
<feature type="region of interest" description="Disordered" evidence="1">
    <location>
        <begin position="38"/>
        <end position="90"/>
    </location>
</feature>
<name>A0A4V6XW25_POPAL</name>
<dbReference type="InterPro" id="IPR000477">
    <property type="entry name" value="RT_dom"/>
</dbReference>
<feature type="compositionally biased region" description="Low complexity" evidence="1">
    <location>
        <begin position="65"/>
        <end position="81"/>
    </location>
</feature>
<dbReference type="CDD" id="cd01650">
    <property type="entry name" value="RT_nLTR_like"/>
    <property type="match status" value="1"/>
</dbReference>
<proteinExistence type="predicted"/>
<feature type="domain" description="Reverse transcriptase" evidence="2">
    <location>
        <begin position="174"/>
        <end position="294"/>
    </location>
</feature>
<dbReference type="AlphaFoldDB" id="A0A4V6XW25"/>
<evidence type="ECO:0000313" key="3">
    <source>
        <dbReference type="EMBL" id="TKR75465.1"/>
    </source>
</evidence>
<sequence length="459" mass="49750">MGNKKNRSGPSKYQIKRQKSLAASHLVNNSAILALEARSSSETVHGTVHPISNSNLSPPMVSSPQSPCSTQHISSSSSHGSEPQHHDDSPSIKHVFVADWLEDEDAYPDDEALETNSVEEEYAGGFKFFISPVNATPLFPVASASVALPPTVLSPASPQTVDSKINHSIIALIPKSANTSSASDFCPISCCNVIYKVIAKLLAARLSQALAPIISPMQNAFLGGRLMTDNIHLLQELLRNYGRKRTSPRCMMKIDFKKAFDSVQWPFLRQLLLLLGFPSRAENQCQQIFHLFGGVSGSIKHSILENTGFAEGSFPFRYLGVPLSPHRLLASQFSPLLHKLESAINGWLGRNLSYAGRAELLKANLLLLNGILFVSPSLKEGWVSLISKLATIVSLPSSSGISTSSLTLFGSNGFINIICNLPPFGTSQLIPPHPLFGNQPSFFATAYLIFVVASLSLYL</sequence>
<dbReference type="EMBL" id="RCHU01001125">
    <property type="protein sequence ID" value="TKR75465.1"/>
    <property type="molecule type" value="Genomic_DNA"/>
</dbReference>
<dbReference type="STRING" id="43335.A0A4V6XW25"/>
<dbReference type="PANTHER" id="PTHR33116:SF84">
    <property type="entry name" value="RNA-DIRECTED DNA POLYMERASE"/>
    <property type="match status" value="1"/>
</dbReference>
<evidence type="ECO:0000256" key="1">
    <source>
        <dbReference type="SAM" id="MobiDB-lite"/>
    </source>
</evidence>
<reference evidence="3" key="1">
    <citation type="submission" date="2018-10" db="EMBL/GenBank/DDBJ databases">
        <title>Population genomic analysis revealed the cold adaptation of white poplar.</title>
        <authorList>
            <person name="Liu Y.-J."/>
        </authorList>
    </citation>
    <scope>NUCLEOTIDE SEQUENCE [LARGE SCALE GENOMIC DNA]</scope>
    <source>
        <strain evidence="3">PAL-ZL1</strain>
    </source>
</reference>
<evidence type="ECO:0000259" key="2">
    <source>
        <dbReference type="Pfam" id="PF00078"/>
    </source>
</evidence>
<protein>
    <recommendedName>
        <fullName evidence="2">Reverse transcriptase domain-containing protein</fullName>
    </recommendedName>
</protein>
<feature type="region of interest" description="Disordered" evidence="1">
    <location>
        <begin position="1"/>
        <end position="21"/>
    </location>
</feature>